<gene>
    <name evidence="2" type="ORF">MVLG_06753</name>
</gene>
<feature type="compositionally biased region" description="Polar residues" evidence="1">
    <location>
        <begin position="197"/>
        <end position="207"/>
    </location>
</feature>
<dbReference type="Proteomes" id="UP000017200">
    <property type="component" value="Unassembled WGS sequence"/>
</dbReference>
<dbReference type="AlphaFoldDB" id="U5HI89"/>
<proteinExistence type="predicted"/>
<dbReference type="EMBL" id="AEIJ01000872">
    <property type="status" value="NOT_ANNOTATED_CDS"/>
    <property type="molecule type" value="Genomic_DNA"/>
</dbReference>
<dbReference type="EnsemblFungi" id="MVLG_06753T0">
    <property type="protein sequence ID" value="MVLG_06753T0"/>
    <property type="gene ID" value="MVLG_06753"/>
</dbReference>
<sequence>MLVWNSANARFAKAHPFHRNMLKMRINVGVVRPPSKEQIVAAFQSIVQQLSTKGHMCQLVQVLRVIHVNTAKAHTVGDFLVFIHFNDTSLFQHPTTMLKEILPSRMDLPTRGLDVTAIQHNYKKEAPCARCPFAGHVERCPLMQAANRKEAEDLARHAVMRGAGMVGGGEQTGVGRAATTNNNNTSEVVALAAPLEPTNSNCGTNLRGSRLKEDRRMQEKAQVEERNEDMGAKADDKDLDLDGNARAGIDKAGGNNKDKQDNSSERSEQRGDDVMKDGAEEDEGMETEVEEEVKQEQGVQDNSIMIINNGQTTITTVSRKLTPWSPSWPPLSPETLAKLLREGAEWDQANAKAAAHVQAEKEANISAQLDTEELLVCQQFAEWGQEDGQLQFINICGTGSRLNKKMKRSQTVADLSNPSDNPVNVKRILNRVKGRVGKEVADQGKRATRSMSAAAAMQVKGAKTKAEKGKGVEEEKCWSDHEPKDDILPKFPLFEDDTTAKSTSTSSTQS</sequence>
<dbReference type="EMBL" id="GL541790">
    <property type="protein sequence ID" value="KDE02709.1"/>
    <property type="molecule type" value="Genomic_DNA"/>
</dbReference>
<reference evidence="4" key="1">
    <citation type="submission" date="2010-11" db="EMBL/GenBank/DDBJ databases">
        <title>The genome sequence of Microbotryum violaceum strain p1A1 Lamole.</title>
        <authorList>
            <person name="Cuomo C."/>
            <person name="Perlin M."/>
            <person name="Young S.K."/>
            <person name="Zeng Q."/>
            <person name="Gargeya S."/>
            <person name="Alvarado L."/>
            <person name="Berlin A."/>
            <person name="Chapman S.B."/>
            <person name="Chen Z."/>
            <person name="Freedman E."/>
            <person name="Gellesch M."/>
            <person name="Goldberg J."/>
            <person name="Griggs A."/>
            <person name="Gujja S."/>
            <person name="Heilman E."/>
            <person name="Heiman D."/>
            <person name="Howarth C."/>
            <person name="Mehta T."/>
            <person name="Neiman D."/>
            <person name="Pearson M."/>
            <person name="Roberts A."/>
            <person name="Saif S."/>
            <person name="Shea T."/>
            <person name="Shenoy N."/>
            <person name="Sisk P."/>
            <person name="Stolte C."/>
            <person name="Sykes S."/>
            <person name="White J."/>
            <person name="Yandava C."/>
            <person name="Haas B."/>
            <person name="Nusbaum C."/>
            <person name="Birren B."/>
        </authorList>
    </citation>
    <scope>NUCLEOTIDE SEQUENCE [LARGE SCALE GENOMIC DNA]</scope>
    <source>
        <strain evidence="4">p1A1 Lamole</strain>
    </source>
</reference>
<feature type="compositionally biased region" description="Low complexity" evidence="1">
    <location>
        <begin position="500"/>
        <end position="510"/>
    </location>
</feature>
<feature type="compositionally biased region" description="Basic and acidic residues" evidence="1">
    <location>
        <begin position="210"/>
        <end position="236"/>
    </location>
</feature>
<reference evidence="3" key="4">
    <citation type="submission" date="2015-06" db="UniProtKB">
        <authorList>
            <consortium name="EnsemblFungi"/>
        </authorList>
    </citation>
    <scope>IDENTIFICATION</scope>
</reference>
<feature type="region of interest" description="Disordered" evidence="1">
    <location>
        <begin position="192"/>
        <end position="288"/>
    </location>
</feature>
<reference evidence="2 4" key="3">
    <citation type="journal article" date="2015" name="BMC Genomics">
        <title>Sex and parasites: genomic and transcriptomic analysis of Microbotryum lychnidis-dioicae, the biotrophic and plant-castrating anther smut fungus.</title>
        <authorList>
            <person name="Perlin M.H."/>
            <person name="Amselem J."/>
            <person name="Fontanillas E."/>
            <person name="Toh S.S."/>
            <person name="Chen Z."/>
            <person name="Goldberg J."/>
            <person name="Duplessis S."/>
            <person name="Henrissat B."/>
            <person name="Young S."/>
            <person name="Zeng Q."/>
            <person name="Aguileta G."/>
            <person name="Petit E."/>
            <person name="Badouin H."/>
            <person name="Andrews J."/>
            <person name="Razeeq D."/>
            <person name="Gabaldon T."/>
            <person name="Quesneville H."/>
            <person name="Giraud T."/>
            <person name="Hood M.E."/>
            <person name="Schultz D.J."/>
            <person name="Cuomo C.A."/>
        </authorList>
    </citation>
    <scope>NUCLEOTIDE SEQUENCE [LARGE SCALE GENOMIC DNA]</scope>
    <source>
        <strain evidence="2">P1A1 Lamole</strain>
        <strain evidence="4">p1A1 Lamole</strain>
    </source>
</reference>
<protein>
    <submittedName>
        <fullName evidence="2 3">Uncharacterized protein</fullName>
    </submittedName>
</protein>
<accession>U5HI89</accession>
<feature type="compositionally biased region" description="Basic and acidic residues" evidence="1">
    <location>
        <begin position="256"/>
        <end position="278"/>
    </location>
</feature>
<evidence type="ECO:0000256" key="1">
    <source>
        <dbReference type="SAM" id="MobiDB-lite"/>
    </source>
</evidence>
<feature type="compositionally biased region" description="Acidic residues" evidence="1">
    <location>
        <begin position="279"/>
        <end position="288"/>
    </location>
</feature>
<keyword evidence="4" id="KW-1185">Reference proteome</keyword>
<evidence type="ECO:0000313" key="2">
    <source>
        <dbReference type="EMBL" id="KDE02709.1"/>
    </source>
</evidence>
<evidence type="ECO:0000313" key="3">
    <source>
        <dbReference type="EnsemblFungi" id="MVLG_06753T0"/>
    </source>
</evidence>
<evidence type="ECO:0000313" key="4">
    <source>
        <dbReference type="Proteomes" id="UP000017200"/>
    </source>
</evidence>
<reference evidence="2" key="2">
    <citation type="submission" date="2010-11" db="EMBL/GenBank/DDBJ databases">
        <authorList>
            <consortium name="The Broad Institute Genome Sequencing Platform"/>
            <person name="Earl A."/>
            <person name="Ward D."/>
            <person name="Feldgarden M."/>
            <person name="Gevers D."/>
            <person name="Butler R."/>
            <person name="Young S.K."/>
            <person name="Zeng Q."/>
            <person name="Gargeya S."/>
            <person name="Fitzgerald M."/>
            <person name="Haas B."/>
            <person name="Abouelleil A."/>
            <person name="Alvarado L."/>
            <person name="Arachchi H.M."/>
            <person name="Berlin A."/>
            <person name="Brown A."/>
            <person name="Chapman S.B."/>
            <person name="Chen Z."/>
            <person name="Dunbar C."/>
            <person name="Freedman E."/>
            <person name="Gearin G."/>
            <person name="Gellesch M."/>
            <person name="Goldberg J."/>
            <person name="Griggs A."/>
            <person name="Gujja S."/>
            <person name="Heilman E."/>
            <person name="Heiman D."/>
            <person name="Howarth C."/>
            <person name="Larson L."/>
            <person name="Lui A."/>
            <person name="MacDonald P.J.P."/>
            <person name="Mehta T."/>
            <person name="Montmayeur A."/>
            <person name="Murphy C."/>
            <person name="Neiman D."/>
            <person name="Pearson M."/>
            <person name="Priest M."/>
            <person name="Roberts A."/>
            <person name="Saif S."/>
            <person name="Shea T."/>
            <person name="Shenoy N."/>
            <person name="Sisk P."/>
            <person name="Stolte C."/>
            <person name="Sykes S."/>
            <person name="White J."/>
            <person name="Yandava C."/>
            <person name="Wortman J."/>
            <person name="Nusbaum C."/>
            <person name="Birren B."/>
        </authorList>
    </citation>
    <scope>NUCLEOTIDE SEQUENCE</scope>
    <source>
        <strain evidence="2">P1A1 Lamole</strain>
    </source>
</reference>
<name>U5HI89_USTV1</name>
<feature type="region of interest" description="Disordered" evidence="1">
    <location>
        <begin position="459"/>
        <end position="510"/>
    </location>
</feature>
<dbReference type="HOGENOM" id="CLU_534413_0_0_1"/>
<organism evidence="2">
    <name type="scientific">Microbotryum lychnidis-dioicae (strain p1A1 Lamole / MvSl-1064)</name>
    <name type="common">Anther smut fungus</name>
    <dbReference type="NCBI Taxonomy" id="683840"/>
    <lineage>
        <taxon>Eukaryota</taxon>
        <taxon>Fungi</taxon>
        <taxon>Dikarya</taxon>
        <taxon>Basidiomycota</taxon>
        <taxon>Pucciniomycotina</taxon>
        <taxon>Microbotryomycetes</taxon>
        <taxon>Microbotryales</taxon>
        <taxon>Microbotryaceae</taxon>
        <taxon>Microbotryum</taxon>
    </lineage>
</organism>
<feature type="compositionally biased region" description="Basic and acidic residues" evidence="1">
    <location>
        <begin position="464"/>
        <end position="488"/>
    </location>
</feature>
<dbReference type="InParanoid" id="U5HI89"/>